<dbReference type="OrthoDB" id="46189at2759"/>
<dbReference type="GO" id="GO:0015031">
    <property type="term" value="P:protein transport"/>
    <property type="evidence" value="ECO:0007669"/>
    <property type="project" value="UniProtKB-KW"/>
</dbReference>
<proteinExistence type="inferred from homology"/>
<organism evidence="10 11">
    <name type="scientific">Trichoderma guizhouense</name>
    <dbReference type="NCBI Taxonomy" id="1491466"/>
    <lineage>
        <taxon>Eukaryota</taxon>
        <taxon>Fungi</taxon>
        <taxon>Dikarya</taxon>
        <taxon>Ascomycota</taxon>
        <taxon>Pezizomycotina</taxon>
        <taxon>Sordariomycetes</taxon>
        <taxon>Hypocreomycetidae</taxon>
        <taxon>Hypocreales</taxon>
        <taxon>Hypocreaceae</taxon>
        <taxon>Trichoderma</taxon>
    </lineage>
</organism>
<protein>
    <recommendedName>
        <fullName evidence="3">Conserved oligomeric Golgi complex subunit 1</fullName>
    </recommendedName>
</protein>
<evidence type="ECO:0000256" key="2">
    <source>
        <dbReference type="ARBA" id="ARBA00006653"/>
    </source>
</evidence>
<gene>
    <name evidence="10" type="ORF">A0O28_0073460</name>
</gene>
<name>A0A1T3CVM0_9HYPO</name>
<evidence type="ECO:0000256" key="6">
    <source>
        <dbReference type="ARBA" id="ARBA00023034"/>
    </source>
</evidence>
<evidence type="ECO:0000256" key="4">
    <source>
        <dbReference type="ARBA" id="ARBA00022448"/>
    </source>
</evidence>
<keyword evidence="8" id="KW-0175">Coiled coil</keyword>
<keyword evidence="6" id="KW-0333">Golgi apparatus</keyword>
<feature type="region of interest" description="Disordered" evidence="9">
    <location>
        <begin position="689"/>
        <end position="781"/>
    </location>
</feature>
<dbReference type="InterPro" id="IPR033370">
    <property type="entry name" value="COG1"/>
</dbReference>
<feature type="compositionally biased region" description="Basic and acidic residues" evidence="9">
    <location>
        <begin position="724"/>
        <end position="740"/>
    </location>
</feature>
<comment type="similarity">
    <text evidence="2">Belongs to the COG1 family.</text>
</comment>
<feature type="coiled-coil region" evidence="8">
    <location>
        <begin position="165"/>
        <end position="196"/>
    </location>
</feature>
<evidence type="ECO:0000256" key="3">
    <source>
        <dbReference type="ARBA" id="ARBA00020978"/>
    </source>
</evidence>
<evidence type="ECO:0000256" key="5">
    <source>
        <dbReference type="ARBA" id="ARBA00022927"/>
    </source>
</evidence>
<evidence type="ECO:0000313" key="11">
    <source>
        <dbReference type="Proteomes" id="UP000191004"/>
    </source>
</evidence>
<dbReference type="GO" id="GO:0006891">
    <property type="term" value="P:intra-Golgi vesicle-mediated transport"/>
    <property type="evidence" value="ECO:0007669"/>
    <property type="project" value="InterPro"/>
</dbReference>
<dbReference type="EMBL" id="LVVK01000005">
    <property type="protein sequence ID" value="OPB45140.1"/>
    <property type="molecule type" value="Genomic_DNA"/>
</dbReference>
<evidence type="ECO:0000256" key="7">
    <source>
        <dbReference type="ARBA" id="ARBA00023136"/>
    </source>
</evidence>
<reference evidence="10 11" key="1">
    <citation type="submission" date="2016-04" db="EMBL/GenBank/DDBJ databases">
        <title>Multiple horizontal gene transfer events from other fungi enriched the ability of the initially mycotrophic fungus Trichoderma (Ascomycota) to feed on dead plant biomass.</title>
        <authorList>
            <person name="Atanasova L."/>
            <person name="Chenthamara K."/>
            <person name="Zhang J."/>
            <person name="Grujic M."/>
            <person name="Henrissat B."/>
            <person name="Kuo A."/>
            <person name="Aertz A."/>
            <person name="Salamov A."/>
            <person name="Lipzen A."/>
            <person name="Labutti K."/>
            <person name="Barry K."/>
            <person name="Miao Y."/>
            <person name="Rahimi M.J."/>
            <person name="Shen Q."/>
            <person name="Grigoriev I.V."/>
            <person name="Kubicek C.P."/>
            <person name="Druzhinina I.S."/>
        </authorList>
    </citation>
    <scope>NUCLEOTIDE SEQUENCE [LARGE SCALE GENOMIC DNA]</scope>
    <source>
        <strain evidence="10 11">NJAU 4742</strain>
    </source>
</reference>
<evidence type="ECO:0000256" key="1">
    <source>
        <dbReference type="ARBA" id="ARBA00004395"/>
    </source>
</evidence>
<dbReference type="Pfam" id="PF08700">
    <property type="entry name" value="VPS51_Exo84_N"/>
    <property type="match status" value="1"/>
</dbReference>
<dbReference type="PANTHER" id="PTHR31658:SF0">
    <property type="entry name" value="CONSERVED OLIGOMERIC GOLGI COMPLEX SUBUNIT 1"/>
    <property type="match status" value="1"/>
</dbReference>
<feature type="compositionally biased region" description="Basic and acidic residues" evidence="9">
    <location>
        <begin position="755"/>
        <end position="772"/>
    </location>
</feature>
<keyword evidence="7" id="KW-0472">Membrane</keyword>
<keyword evidence="11" id="KW-1185">Reference proteome</keyword>
<dbReference type="GO" id="GO:0017119">
    <property type="term" value="C:Golgi transport complex"/>
    <property type="evidence" value="ECO:0007669"/>
    <property type="project" value="InterPro"/>
</dbReference>
<accession>A0A1T3CVM0</accession>
<comment type="caution">
    <text evidence="10">The sequence shown here is derived from an EMBL/GenBank/DDBJ whole genome shotgun (WGS) entry which is preliminary data.</text>
</comment>
<sequence>MAAPDASKFTTSDQIFSASHTLPQIRSIHKALHVEIEDKASRLRTRVGGSYRDLLGTADTIVQMRNDNDAVQELLGNMGWRCGRAVVSTKVAGMAKFVEKERKSDIAEAARQRLLDGCLLVVGRLLRGRGELDESIKTGDRLVLTAKVWVLSRLLVKSLGTEFPNDEARQAADAAKKKLDSLRRRLKRTLEKTMEKAGADSDRDDVLKALAAHSLANSSGAKDTLRHFFEVRFKALAVALDSEEDERVGSSEDVIQSLTLYARTLLDVQALVPNKLSQALNALTKKPLLEDASLQKLEGLRLDIFERWCGEEIQYFTPFIRHDDLDGTQAREMFDGWVEKGQQVLLRGLNKTLETMQDFKSITELRTSLLQLWIREGSKVRGLDPEEMQNSLRKAVNAQMLAVLDSKVTKLHIVGSEIKATLESWKDGTTGKVPGLWDEEGYEDALSSGARPFLQEVASRFYGRSDAVSKAINCYYSWFHIIDDVKEVVGQLEKQRWDNDFDEIEDEETIEARQQLLSKDDPKMLQQKLDTSLDASFESLEKEMQQLWDSKSESGSSSDIAMYLIRVLRDIRRQLPQRDTIKNFGLSMVPALHQTVVLSASESPVDEFVTAGLSVRIAIGRPLWEGNPALPNQPSPETFQFLHSLLLSLSASGVDLWTAAALAALKKHVSRRLCEAWNQELQSIVFDREVKEEEEDTEKEVEKPKEEGDEEETKPGEANGEEEKESKEDAEKEAEPKEDVQGENNGDAKEEVEEKGEAVNDEKEKEAEKEAEKEENDTSSNDQLRDLCIQWLFDISLLRLSVGNEAGETADEFQKLEDVVYERSGLEDSSRQHVGKAAKHFWSRTSLLFGLLA</sequence>
<evidence type="ECO:0000256" key="9">
    <source>
        <dbReference type="SAM" id="MobiDB-lite"/>
    </source>
</evidence>
<keyword evidence="4" id="KW-0813">Transport</keyword>
<evidence type="ECO:0000256" key="8">
    <source>
        <dbReference type="SAM" id="Coils"/>
    </source>
</evidence>
<keyword evidence="5" id="KW-0653">Protein transport</keyword>
<dbReference type="PANTHER" id="PTHR31658">
    <property type="entry name" value="CONSERVED OLIGOMERIC GOLGI COMPLEX SUBUNIT 1"/>
    <property type="match status" value="1"/>
</dbReference>
<evidence type="ECO:0000313" key="10">
    <source>
        <dbReference type="EMBL" id="OPB45140.1"/>
    </source>
</evidence>
<dbReference type="Proteomes" id="UP000191004">
    <property type="component" value="Unassembled WGS sequence"/>
</dbReference>
<dbReference type="AlphaFoldDB" id="A0A1T3CVM0"/>
<comment type="subcellular location">
    <subcellularLocation>
        <location evidence="1">Golgi apparatus membrane</location>
        <topology evidence="1">Peripheral membrane protein</topology>
    </subcellularLocation>
</comment>
<dbReference type="GO" id="GO:0000139">
    <property type="term" value="C:Golgi membrane"/>
    <property type="evidence" value="ECO:0007669"/>
    <property type="project" value="UniProtKB-SubCell"/>
</dbReference>